<evidence type="ECO:0000256" key="1">
    <source>
        <dbReference type="ARBA" id="ARBA00001922"/>
    </source>
</evidence>
<dbReference type="Gene3D" id="3.20.70.20">
    <property type="match status" value="1"/>
</dbReference>
<accession>A0A246JE99</accession>
<comment type="similarity">
    <text evidence="2 11">Belongs to the ribonucleoside diphosphate reductase class-2 family.</text>
</comment>
<evidence type="ECO:0000259" key="12">
    <source>
        <dbReference type="Pfam" id="PF00317"/>
    </source>
</evidence>
<dbReference type="GO" id="GO:0005524">
    <property type="term" value="F:ATP binding"/>
    <property type="evidence" value="ECO:0007669"/>
    <property type="project" value="InterPro"/>
</dbReference>
<dbReference type="PANTHER" id="PTHR43371">
    <property type="entry name" value="VITAMIN B12-DEPENDENT RIBONUCLEOTIDE REDUCTASE"/>
    <property type="match status" value="1"/>
</dbReference>
<dbReference type="PRINTS" id="PR01183">
    <property type="entry name" value="RIBORDTASEM1"/>
</dbReference>
<reference evidence="14 15" key="1">
    <citation type="journal article" date="2008" name="Int. J. Syst. Evol. Microbiol.">
        <title>Description of Roseateles aquatilis sp. nov. and Roseateles terrae sp. nov., in the class Betaproteobacteria, and emended description of the genus Roseateles.</title>
        <authorList>
            <person name="Gomila M."/>
            <person name="Bowien B."/>
            <person name="Falsen E."/>
            <person name="Moore E.R."/>
            <person name="Lalucat J."/>
        </authorList>
    </citation>
    <scope>NUCLEOTIDE SEQUENCE [LARGE SCALE GENOMIC DNA]</scope>
    <source>
        <strain evidence="14 15">CCUG 48205</strain>
    </source>
</reference>
<dbReference type="NCBIfam" id="TIGR02504">
    <property type="entry name" value="NrdJ_Z"/>
    <property type="match status" value="1"/>
</dbReference>
<dbReference type="InterPro" id="IPR013509">
    <property type="entry name" value="RNR_lsu_N"/>
</dbReference>
<dbReference type="GO" id="GO:0009263">
    <property type="term" value="P:deoxyribonucleotide biosynthetic process"/>
    <property type="evidence" value="ECO:0007669"/>
    <property type="project" value="UniProtKB-KW"/>
</dbReference>
<dbReference type="GO" id="GO:0031419">
    <property type="term" value="F:cobalamin binding"/>
    <property type="evidence" value="ECO:0007669"/>
    <property type="project" value="UniProtKB-KW"/>
</dbReference>
<evidence type="ECO:0000256" key="3">
    <source>
        <dbReference type="ARBA" id="ARBA00022628"/>
    </source>
</evidence>
<dbReference type="Pfam" id="PF02867">
    <property type="entry name" value="Ribonuc_red_lgC"/>
    <property type="match status" value="1"/>
</dbReference>
<dbReference type="InterPro" id="IPR000788">
    <property type="entry name" value="RNR_lg_C"/>
</dbReference>
<feature type="domain" description="Ribonucleotide reductase large subunit C-terminal" evidence="13">
    <location>
        <begin position="90"/>
        <end position="581"/>
    </location>
</feature>
<dbReference type="EMBL" id="NIOF01000004">
    <property type="protein sequence ID" value="OWQ90965.1"/>
    <property type="molecule type" value="Genomic_DNA"/>
</dbReference>
<keyword evidence="7" id="KW-0215">Deoxyribonucleotide synthesis</keyword>
<evidence type="ECO:0000256" key="10">
    <source>
        <dbReference type="ARBA" id="ARBA00047754"/>
    </source>
</evidence>
<keyword evidence="8" id="KW-1015">Disulfide bond</keyword>
<name>A0A246JE99_9BURK</name>
<dbReference type="InterPro" id="IPR013344">
    <property type="entry name" value="RNR_NrdJ/NrdZ"/>
</dbReference>
<sequence>MKLNDFPSPIALLAPQPISVDVLLEKYAKGDETSIDDVQLRVARALAQAEPADRRDHWQEQFLHAMRSGFVPAGRINSAAGTDIRATLINCFVQPVGDSVSDDVDGKPSIYTALARAAETMRRGGGVGYDFSRIRPKGAMVKGTHSNASGPVSYMLIFDQSCATVESAGSRRGAQMGILRCDHPDVLEFVHAKDQNGLHNFNISVGMTDTFMRAVEADETFELVHVAEPAASALDAGAHQRADGKWVYRTVRARELMDEIVRSTYDHADPGVVFLDRMNEENNLHYVEVIEATNPCSEQSLPDYGCCCLGSIDLTRFVHESFTAAARFDWPAFDAVVRIAVRMLDNVLDVTFWPLPEQQREAMFKRRVGLGFLGLGSALVMLGVRYNSADGVAFGAKVAQAMRDAAYWASIALGEEKGTFPALDAPRYLESGFAQRLPTDIRLAIAQRGLRNSHLLSIAPTGTISLAFADNASNGIEPAFAWTYSRKKRMPDDSFQEYRVEDHAYRLYRERGGDVASLPASFVSALEMSADEHLQMLVSVQPFIDSSISKTVNVPKDYPFEAFRELYAKAWKAGLKGLATYRPNSVTGSVLSVESIAPANAAAGDEDPLRKQIESRPGGDLQGVTSKVEYWTGDGKKSVYLTVNFMLVRGTVGGREVEIERPVEFFVPAGQRDEGQQWISSNMRLLSMVARSGGSIAKALANMREVVWDKGPVRHGSVAKAEGGQVPRIHDSEVAAIGHALQEILIRRGFLDAMGAQMPTGALACTNDAGNPASPAPVHVAAVPAPRSGKQCPECGAHALRKVDGCLRCEHCHHIGSCG</sequence>
<evidence type="ECO:0000256" key="8">
    <source>
        <dbReference type="ARBA" id="ARBA00023157"/>
    </source>
</evidence>
<evidence type="ECO:0000256" key="5">
    <source>
        <dbReference type="ARBA" id="ARBA00022741"/>
    </source>
</evidence>
<evidence type="ECO:0000256" key="4">
    <source>
        <dbReference type="ARBA" id="ARBA00022634"/>
    </source>
</evidence>
<keyword evidence="3 11" id="KW-0846">Cobalamin</keyword>
<dbReference type="GO" id="GO:0004748">
    <property type="term" value="F:ribonucleoside-diphosphate reductase activity, thioredoxin disulfide as acceptor"/>
    <property type="evidence" value="ECO:0007669"/>
    <property type="project" value="UniProtKB-EC"/>
</dbReference>
<dbReference type="Proteomes" id="UP000197468">
    <property type="component" value="Unassembled WGS sequence"/>
</dbReference>
<comment type="cofactor">
    <cofactor evidence="1 11">
        <name>adenosylcob(III)alamin</name>
        <dbReference type="ChEBI" id="CHEBI:18408"/>
    </cofactor>
</comment>
<evidence type="ECO:0000256" key="6">
    <source>
        <dbReference type="ARBA" id="ARBA00023002"/>
    </source>
</evidence>
<dbReference type="PANTHER" id="PTHR43371:SF1">
    <property type="entry name" value="RIBONUCLEOSIDE-DIPHOSPHATE REDUCTASE"/>
    <property type="match status" value="1"/>
</dbReference>
<evidence type="ECO:0000259" key="13">
    <source>
        <dbReference type="Pfam" id="PF02867"/>
    </source>
</evidence>
<keyword evidence="4 11" id="KW-0237">DNA synthesis</keyword>
<comment type="caution">
    <text evidence="14">The sequence shown here is derived from an EMBL/GenBank/DDBJ whole genome shotgun (WGS) entry which is preliminary data.</text>
</comment>
<dbReference type="EC" id="1.17.4.1" evidence="11"/>
<proteinExistence type="inferred from homology"/>
<comment type="catalytic activity">
    <reaction evidence="10 11">
        <text>a 2'-deoxyribonucleoside 5'-diphosphate + [thioredoxin]-disulfide + H2O = a ribonucleoside 5'-diphosphate + [thioredoxin]-dithiol</text>
        <dbReference type="Rhea" id="RHEA:23252"/>
        <dbReference type="Rhea" id="RHEA-COMP:10698"/>
        <dbReference type="Rhea" id="RHEA-COMP:10700"/>
        <dbReference type="ChEBI" id="CHEBI:15377"/>
        <dbReference type="ChEBI" id="CHEBI:29950"/>
        <dbReference type="ChEBI" id="CHEBI:50058"/>
        <dbReference type="ChEBI" id="CHEBI:57930"/>
        <dbReference type="ChEBI" id="CHEBI:73316"/>
        <dbReference type="EC" id="1.17.4.1"/>
    </reaction>
</comment>
<dbReference type="Pfam" id="PF00317">
    <property type="entry name" value="Ribonuc_red_lgN"/>
    <property type="match status" value="1"/>
</dbReference>
<keyword evidence="5 11" id="KW-0547">Nucleotide-binding</keyword>
<organism evidence="14 15">
    <name type="scientific">Roseateles aquatilis</name>
    <dbReference type="NCBI Taxonomy" id="431061"/>
    <lineage>
        <taxon>Bacteria</taxon>
        <taxon>Pseudomonadati</taxon>
        <taxon>Pseudomonadota</taxon>
        <taxon>Betaproteobacteria</taxon>
        <taxon>Burkholderiales</taxon>
        <taxon>Sphaerotilaceae</taxon>
        <taxon>Roseateles</taxon>
    </lineage>
</organism>
<keyword evidence="15" id="KW-1185">Reference proteome</keyword>
<evidence type="ECO:0000313" key="14">
    <source>
        <dbReference type="EMBL" id="OWQ90965.1"/>
    </source>
</evidence>
<dbReference type="InterPro" id="IPR050862">
    <property type="entry name" value="RdRp_reductase_class-2"/>
</dbReference>
<gene>
    <name evidence="14" type="ORF">CDN99_12490</name>
</gene>
<evidence type="ECO:0000256" key="11">
    <source>
        <dbReference type="RuleBase" id="RU364064"/>
    </source>
</evidence>
<evidence type="ECO:0000256" key="9">
    <source>
        <dbReference type="ARBA" id="ARBA00023285"/>
    </source>
</evidence>
<protein>
    <recommendedName>
        <fullName evidence="11">Vitamin B12-dependent ribonucleotide reductase</fullName>
        <ecNumber evidence="11">1.17.4.1</ecNumber>
    </recommendedName>
</protein>
<evidence type="ECO:0000256" key="2">
    <source>
        <dbReference type="ARBA" id="ARBA00007405"/>
    </source>
</evidence>
<evidence type="ECO:0000256" key="7">
    <source>
        <dbReference type="ARBA" id="ARBA00023116"/>
    </source>
</evidence>
<comment type="function">
    <text evidence="11">Catalyzes the reduction of ribonucleotides to deoxyribonucleotides. May function to provide a pool of deoxyribonucleotide precursors for DNA repair during oxygen limitation and/or for immediate growth after restoration of oxygen.</text>
</comment>
<evidence type="ECO:0000313" key="15">
    <source>
        <dbReference type="Proteomes" id="UP000197468"/>
    </source>
</evidence>
<dbReference type="GO" id="GO:0071897">
    <property type="term" value="P:DNA biosynthetic process"/>
    <property type="evidence" value="ECO:0007669"/>
    <property type="project" value="UniProtKB-KW"/>
</dbReference>
<dbReference type="AlphaFoldDB" id="A0A246JE99"/>
<dbReference type="SUPFAM" id="SSF51998">
    <property type="entry name" value="PFL-like glycyl radical enzymes"/>
    <property type="match status" value="1"/>
</dbReference>
<dbReference type="RefSeq" id="WP_088385171.1">
    <property type="nucleotide sequence ID" value="NZ_NIOF01000004.1"/>
</dbReference>
<dbReference type="OrthoDB" id="9762933at2"/>
<keyword evidence="9 11" id="KW-0170">Cobalt</keyword>
<keyword evidence="6 11" id="KW-0560">Oxidoreductase</keyword>
<dbReference type="CDD" id="cd02888">
    <property type="entry name" value="RNR_II_dimer"/>
    <property type="match status" value="1"/>
</dbReference>
<feature type="domain" description="Ribonucleotide reductase large subunit N-terminal" evidence="12">
    <location>
        <begin position="16"/>
        <end position="83"/>
    </location>
</feature>